<dbReference type="InterPro" id="IPR004911">
    <property type="entry name" value="Interferon-induced_GILT"/>
</dbReference>
<evidence type="ECO:0000256" key="5">
    <source>
        <dbReference type="ARBA" id="ARBA00023180"/>
    </source>
</evidence>
<sequence length="120" mass="13363">MMVVMGVVVVVVVVVVVMMVEPGKSDARQGMNYFNPFAACANETGVDYSDVEECMRSDVGVKLQHNIGERQAQLDPRLSYVPWILIDDEFTEKTLTEAQDDLMRVVCDAYKGPTPEACQE</sequence>
<dbReference type="PANTHER" id="PTHR13234:SF8">
    <property type="entry name" value="GAMMA-INTERFERON-INDUCIBLE LYSOSOMAL THIOL REDUCTASE"/>
    <property type="match status" value="1"/>
</dbReference>
<keyword evidence="8" id="KW-1185">Reference proteome</keyword>
<protein>
    <submittedName>
        <fullName evidence="7">Gamma-interferon-inducible-lysosomal thiol reductase</fullName>
    </submittedName>
</protein>
<evidence type="ECO:0000256" key="3">
    <source>
        <dbReference type="ARBA" id="ARBA00022525"/>
    </source>
</evidence>
<dbReference type="Proteomes" id="UP000324222">
    <property type="component" value="Unassembled WGS sequence"/>
</dbReference>
<proteinExistence type="inferred from homology"/>
<name>A0A5B7CLR8_PORTR</name>
<feature type="chain" id="PRO_5022855718" evidence="6">
    <location>
        <begin position="28"/>
        <end position="120"/>
    </location>
</feature>
<reference evidence="7 8" key="1">
    <citation type="submission" date="2019-05" db="EMBL/GenBank/DDBJ databases">
        <title>Another draft genome of Portunus trituberculatus and its Hox gene families provides insights of decapod evolution.</title>
        <authorList>
            <person name="Jeong J.-H."/>
            <person name="Song I."/>
            <person name="Kim S."/>
            <person name="Choi T."/>
            <person name="Kim D."/>
            <person name="Ryu S."/>
            <person name="Kim W."/>
        </authorList>
    </citation>
    <scope>NUCLEOTIDE SEQUENCE [LARGE SCALE GENOMIC DNA]</scope>
    <source>
        <tissue evidence="7">Muscle</tissue>
    </source>
</reference>
<comment type="similarity">
    <text evidence="2">Belongs to the GILT family.</text>
</comment>
<accession>A0A5B7CLR8</accession>
<dbReference type="PANTHER" id="PTHR13234">
    <property type="entry name" value="GAMMA-INTERFERON INDUCIBLE LYSOSOMAL THIOL REDUCTASE GILT"/>
    <property type="match status" value="1"/>
</dbReference>
<evidence type="ECO:0000256" key="1">
    <source>
        <dbReference type="ARBA" id="ARBA00004613"/>
    </source>
</evidence>
<comment type="subcellular location">
    <subcellularLocation>
        <location evidence="1">Secreted</location>
    </subcellularLocation>
</comment>
<evidence type="ECO:0000256" key="4">
    <source>
        <dbReference type="ARBA" id="ARBA00022729"/>
    </source>
</evidence>
<gene>
    <name evidence="7" type="primary">IFI30</name>
    <name evidence="7" type="ORF">E2C01_003204</name>
</gene>
<dbReference type="AlphaFoldDB" id="A0A5B7CLR8"/>
<keyword evidence="3" id="KW-0964">Secreted</keyword>
<keyword evidence="5" id="KW-0325">Glycoprotein</keyword>
<evidence type="ECO:0000256" key="2">
    <source>
        <dbReference type="ARBA" id="ARBA00005679"/>
    </source>
</evidence>
<evidence type="ECO:0000313" key="8">
    <source>
        <dbReference type="Proteomes" id="UP000324222"/>
    </source>
</evidence>
<dbReference type="GO" id="GO:0005576">
    <property type="term" value="C:extracellular region"/>
    <property type="evidence" value="ECO:0007669"/>
    <property type="project" value="UniProtKB-SubCell"/>
</dbReference>
<keyword evidence="4 6" id="KW-0732">Signal</keyword>
<feature type="signal peptide" evidence="6">
    <location>
        <begin position="1"/>
        <end position="27"/>
    </location>
</feature>
<comment type="caution">
    <text evidence="7">The sequence shown here is derived from an EMBL/GenBank/DDBJ whole genome shotgun (WGS) entry which is preliminary data.</text>
</comment>
<organism evidence="7 8">
    <name type="scientific">Portunus trituberculatus</name>
    <name type="common">Swimming crab</name>
    <name type="synonym">Neptunus trituberculatus</name>
    <dbReference type="NCBI Taxonomy" id="210409"/>
    <lineage>
        <taxon>Eukaryota</taxon>
        <taxon>Metazoa</taxon>
        <taxon>Ecdysozoa</taxon>
        <taxon>Arthropoda</taxon>
        <taxon>Crustacea</taxon>
        <taxon>Multicrustacea</taxon>
        <taxon>Malacostraca</taxon>
        <taxon>Eumalacostraca</taxon>
        <taxon>Eucarida</taxon>
        <taxon>Decapoda</taxon>
        <taxon>Pleocyemata</taxon>
        <taxon>Brachyura</taxon>
        <taxon>Eubrachyura</taxon>
        <taxon>Portunoidea</taxon>
        <taxon>Portunidae</taxon>
        <taxon>Portuninae</taxon>
        <taxon>Portunus</taxon>
    </lineage>
</organism>
<dbReference type="OrthoDB" id="958254at2759"/>
<evidence type="ECO:0000313" key="7">
    <source>
        <dbReference type="EMBL" id="MPC10567.1"/>
    </source>
</evidence>
<evidence type="ECO:0000256" key="6">
    <source>
        <dbReference type="SAM" id="SignalP"/>
    </source>
</evidence>
<dbReference type="EMBL" id="VSRR010000122">
    <property type="protein sequence ID" value="MPC10567.1"/>
    <property type="molecule type" value="Genomic_DNA"/>
</dbReference>
<dbReference type="GO" id="GO:0016671">
    <property type="term" value="F:oxidoreductase activity, acting on a sulfur group of donors, disulfide as acceptor"/>
    <property type="evidence" value="ECO:0007669"/>
    <property type="project" value="InterPro"/>
</dbReference>